<name>A0ABS5N712_9PSED</name>
<organism evidence="1 2">
    <name type="scientific">Pseudomonas rustica</name>
    <dbReference type="NCBI Taxonomy" id="2827099"/>
    <lineage>
        <taxon>Bacteria</taxon>
        <taxon>Pseudomonadati</taxon>
        <taxon>Pseudomonadota</taxon>
        <taxon>Gammaproteobacteria</taxon>
        <taxon>Pseudomonadales</taxon>
        <taxon>Pseudomonadaceae</taxon>
        <taxon>Pseudomonas</taxon>
    </lineage>
</organism>
<gene>
    <name evidence="1" type="ORF">KFS80_25840</name>
</gene>
<comment type="caution">
    <text evidence="1">The sequence shown here is derived from an EMBL/GenBank/DDBJ whole genome shotgun (WGS) entry which is preliminary data.</text>
</comment>
<dbReference type="EMBL" id="JAGYHF010000019">
    <property type="protein sequence ID" value="MBS4081721.1"/>
    <property type="molecule type" value="Genomic_DNA"/>
</dbReference>
<keyword evidence="2" id="KW-1185">Reference proteome</keyword>
<accession>A0ABS5N712</accession>
<evidence type="ECO:0000313" key="1">
    <source>
        <dbReference type="EMBL" id="MBS4081721.1"/>
    </source>
</evidence>
<protein>
    <submittedName>
        <fullName evidence="1">Uncharacterized protein</fullName>
    </submittedName>
</protein>
<dbReference type="Proteomes" id="UP000676035">
    <property type="component" value="Unassembled WGS sequence"/>
</dbReference>
<proteinExistence type="predicted"/>
<sequence>MSEQKLLSDAEAVLRELDVVSVPVSQQARKAPVVENLLPALPGDKATKLQRSRQGKDCRVIVEDLWLPPGLAQGDAFMVLLKNGSELVSHWMDVPIPPPVKFEMTLAGAFTDTMGLFRLSYMVHYLGNAHKSDTSEFVIDRVAPNYGNPGIAAVPPSEIIKGVVTRKILDALGDITMIIPTPADVKQGDVCMGYYGSRNSGIYVDRHVVDDDTSAPIQIKIPRASVEDNGDGAFFFYYIYEDRVGNVGPSSRLFQFEIQLTPVSVDTVD</sequence>
<reference evidence="1 2" key="1">
    <citation type="submission" date="2021-04" db="EMBL/GenBank/DDBJ databases">
        <title>Pseudomonas rustica sp. nov. isolated from raw milk.</title>
        <authorList>
            <person name="Fiedler G."/>
            <person name="Gieschler S."/>
            <person name="Kabisch J."/>
            <person name="Grimmler C."/>
            <person name="Brinks E."/>
            <person name="Wagner N."/>
            <person name="Hetzer B."/>
            <person name="Franz C.M.A.P."/>
            <person name="Boehnlein C."/>
        </authorList>
    </citation>
    <scope>NUCLEOTIDE SEQUENCE [LARGE SCALE GENOMIC DNA]</scope>
    <source>
        <strain evidence="1 2">MBT-4</strain>
    </source>
</reference>
<evidence type="ECO:0000313" key="2">
    <source>
        <dbReference type="Proteomes" id="UP000676035"/>
    </source>
</evidence>
<dbReference type="RefSeq" id="WP_159813473.1">
    <property type="nucleotide sequence ID" value="NZ_JAGYHE010000022.1"/>
</dbReference>